<evidence type="ECO:0000313" key="1">
    <source>
        <dbReference type="EMBL" id="KKN61704.1"/>
    </source>
</evidence>
<comment type="caution">
    <text evidence="1">The sequence shown here is derived from an EMBL/GenBank/DDBJ whole genome shotgun (WGS) entry which is preliminary data.</text>
</comment>
<dbReference type="InterPro" id="IPR053738">
    <property type="entry name" value="Lambda_capsid_assembly"/>
</dbReference>
<proteinExistence type="predicted"/>
<dbReference type="Gene3D" id="3.90.1690.10">
    <property type="entry name" value="phage-related protein like domain"/>
    <property type="match status" value="1"/>
</dbReference>
<protein>
    <submittedName>
        <fullName evidence="1">Uncharacterized protein</fullName>
    </submittedName>
</protein>
<name>A0A0F9S3Q7_9ZZZZ</name>
<dbReference type="AlphaFoldDB" id="A0A0F9S3Q7"/>
<sequence>MLVPSLLRKAQPTASDLHIDRLLTNISIAYMNTAYIADQIFPMVPVQKQSDRIPLFNQSFWYRDDPRVRAPGQKSVRGGFDVDNSAIYFADRFSRGFEIPDEVRRNADLPYNLDRDGTRFVTDRMMMRREVAFATDFFTTGKWTTDKVGTTDFTKWSDFGGSTPVVDIDTFKDEVEALSGVEPNFFVMGKQPWVQVKNHPTLIDRIKYTQRAQLTTDLVASLFEFQKLLVGRSIQTTDPEGTAEGSVSYSRIWGKNALMLFVPPAASLLTPAAGYTFVWQVVANALQFIKRMRDEEREVDIIEANSWFDQKITSARSGLFMSALVA</sequence>
<organism evidence="1">
    <name type="scientific">marine sediment metagenome</name>
    <dbReference type="NCBI Taxonomy" id="412755"/>
    <lineage>
        <taxon>unclassified sequences</taxon>
        <taxon>metagenomes</taxon>
        <taxon>ecological metagenomes</taxon>
    </lineage>
</organism>
<accession>A0A0F9S3Q7</accession>
<reference evidence="1" key="1">
    <citation type="journal article" date="2015" name="Nature">
        <title>Complex archaea that bridge the gap between prokaryotes and eukaryotes.</title>
        <authorList>
            <person name="Spang A."/>
            <person name="Saw J.H."/>
            <person name="Jorgensen S.L."/>
            <person name="Zaremba-Niedzwiedzka K."/>
            <person name="Martijn J."/>
            <person name="Lind A.E."/>
            <person name="van Eijk R."/>
            <person name="Schleper C."/>
            <person name="Guy L."/>
            <person name="Ettema T.J."/>
        </authorList>
    </citation>
    <scope>NUCLEOTIDE SEQUENCE</scope>
</reference>
<dbReference type="EMBL" id="LAZR01000649">
    <property type="protein sequence ID" value="KKN61704.1"/>
    <property type="molecule type" value="Genomic_DNA"/>
</dbReference>
<gene>
    <name evidence="1" type="ORF">LCGC14_0519200</name>
</gene>